<dbReference type="EMBL" id="CADCXN010000065">
    <property type="protein sequence ID" value="CAA9891164.1"/>
    <property type="molecule type" value="Genomic_DNA"/>
</dbReference>
<sequence>MTQQNLITSRRTVALAEDTIVRLKAFSKANRLKMYEVMDTLVNLAYQDEGIKKRIIDETRRLSQEKKSIKVTLAQKANRLDPKLRERLRTMSAEELGRLLERG</sequence>
<keyword evidence="2" id="KW-1185">Reference proteome</keyword>
<proteinExistence type="predicted"/>
<dbReference type="RefSeq" id="WP_174626048.1">
    <property type="nucleotide sequence ID" value="NZ_CADCXN010000065.1"/>
</dbReference>
<accession>A0A8S0WJ97</accession>
<evidence type="ECO:0000313" key="2">
    <source>
        <dbReference type="Proteomes" id="UP000494216"/>
    </source>
</evidence>
<organism evidence="1 2">
    <name type="scientific">Candidatus Methylobacter favarea</name>
    <dbReference type="NCBI Taxonomy" id="2707345"/>
    <lineage>
        <taxon>Bacteria</taxon>
        <taxon>Pseudomonadati</taxon>
        <taxon>Pseudomonadota</taxon>
        <taxon>Gammaproteobacteria</taxon>
        <taxon>Methylococcales</taxon>
        <taxon>Methylococcaceae</taxon>
        <taxon>Methylobacter</taxon>
    </lineage>
</organism>
<reference evidence="1 2" key="1">
    <citation type="submission" date="2020-02" db="EMBL/GenBank/DDBJ databases">
        <authorList>
            <person name="Hogendoorn C."/>
        </authorList>
    </citation>
    <scope>NUCLEOTIDE SEQUENCE [LARGE SCALE GENOMIC DNA]</scope>
    <source>
        <strain evidence="1">METHB21</strain>
    </source>
</reference>
<dbReference type="Proteomes" id="UP000494216">
    <property type="component" value="Unassembled WGS sequence"/>
</dbReference>
<gene>
    <name evidence="1" type="ORF">METHB2_360005</name>
</gene>
<name>A0A8S0WJ97_9GAMM</name>
<evidence type="ECO:0000313" key="1">
    <source>
        <dbReference type="EMBL" id="CAA9891164.1"/>
    </source>
</evidence>
<protein>
    <submittedName>
        <fullName evidence="1">Uncharacterized protein</fullName>
    </submittedName>
</protein>
<comment type="caution">
    <text evidence="1">The sequence shown here is derived from an EMBL/GenBank/DDBJ whole genome shotgun (WGS) entry which is preliminary data.</text>
</comment>
<dbReference type="AlphaFoldDB" id="A0A8S0WJ97"/>